<keyword evidence="4" id="KW-1185">Reference proteome</keyword>
<feature type="transmembrane region" description="Helical" evidence="2">
    <location>
        <begin position="79"/>
        <end position="97"/>
    </location>
</feature>
<dbReference type="Proteomes" id="UP000219072">
    <property type="component" value="Unassembled WGS sequence"/>
</dbReference>
<feature type="compositionally biased region" description="Low complexity" evidence="1">
    <location>
        <begin position="7"/>
        <end position="20"/>
    </location>
</feature>
<dbReference type="OrthoDB" id="4329566at2"/>
<evidence type="ECO:0000313" key="3">
    <source>
        <dbReference type="EMBL" id="SOD63066.1"/>
    </source>
</evidence>
<dbReference type="AlphaFoldDB" id="A0A286DWQ5"/>
<proteinExistence type="predicted"/>
<sequence>MSKSVRPTAPSPASESAAQPPSEPRPESIRFYGTSWVDRSGGYRLRRVVLFTGALVATAAGALLLTLGYGGMSGAETPGWLGALVALAFAICTALAFTRQWLRYTRPAPETGVDEAAFRSINVVGFVGVLLAYTLRSAVEAPGERLARATHEEALERYRRLVAKRSRNPARRKRR</sequence>
<keyword evidence="2" id="KW-0812">Transmembrane</keyword>
<evidence type="ECO:0000256" key="1">
    <source>
        <dbReference type="SAM" id="MobiDB-lite"/>
    </source>
</evidence>
<organism evidence="3 4">
    <name type="scientific">Streptomyces zhaozhouensis</name>
    <dbReference type="NCBI Taxonomy" id="1300267"/>
    <lineage>
        <taxon>Bacteria</taxon>
        <taxon>Bacillati</taxon>
        <taxon>Actinomycetota</taxon>
        <taxon>Actinomycetes</taxon>
        <taxon>Kitasatosporales</taxon>
        <taxon>Streptomycetaceae</taxon>
        <taxon>Streptomyces</taxon>
    </lineage>
</organism>
<reference evidence="3 4" key="1">
    <citation type="submission" date="2017-09" db="EMBL/GenBank/DDBJ databases">
        <authorList>
            <person name="Ehlers B."/>
            <person name="Leendertz F.H."/>
        </authorList>
    </citation>
    <scope>NUCLEOTIDE SEQUENCE [LARGE SCALE GENOMIC DNA]</scope>
    <source>
        <strain evidence="3 4">CGMCC 4.7095</strain>
    </source>
</reference>
<evidence type="ECO:0000256" key="2">
    <source>
        <dbReference type="SAM" id="Phobius"/>
    </source>
</evidence>
<keyword evidence="2" id="KW-1133">Transmembrane helix</keyword>
<feature type="region of interest" description="Disordered" evidence="1">
    <location>
        <begin position="1"/>
        <end position="27"/>
    </location>
</feature>
<protein>
    <submittedName>
        <fullName evidence="3">Uncharacterized protein</fullName>
    </submittedName>
</protein>
<accession>A0A286DWQ5</accession>
<gene>
    <name evidence="3" type="ORF">SAMN06297387_1097</name>
</gene>
<dbReference type="EMBL" id="OCNE01000009">
    <property type="protein sequence ID" value="SOD63066.1"/>
    <property type="molecule type" value="Genomic_DNA"/>
</dbReference>
<evidence type="ECO:0000313" key="4">
    <source>
        <dbReference type="Proteomes" id="UP000219072"/>
    </source>
</evidence>
<feature type="transmembrane region" description="Helical" evidence="2">
    <location>
        <begin position="48"/>
        <end position="67"/>
    </location>
</feature>
<dbReference type="RefSeq" id="WP_097231557.1">
    <property type="nucleotide sequence ID" value="NZ_OCNE01000009.1"/>
</dbReference>
<name>A0A286DWQ5_9ACTN</name>
<keyword evidence="2" id="KW-0472">Membrane</keyword>